<organism evidence="1">
    <name type="scientific">bioreactor metagenome</name>
    <dbReference type="NCBI Taxonomy" id="1076179"/>
    <lineage>
        <taxon>unclassified sequences</taxon>
        <taxon>metagenomes</taxon>
        <taxon>ecological metagenomes</taxon>
    </lineage>
</organism>
<sequence length="219" mass="24690">MKKLILISLLTFLCAESAFSQNNARQNYDSLWYFHPFSVELLAGVWMPSGNFSEFYSPSAQFGGSLGIMVAKNMRFNLWVMPRLNSQKEAIPFKVNDSVIHNIKNFHGASFGGWLSYTFCQGKHLSAEVITGVTKEDISTVVEKPYGNDTLNTSATGLSIGLNTWINTFSRLNFGLRAYYTYAANKKSAHPASSTGGHAMTFAVVYRFPRRSQEFKRWY</sequence>
<dbReference type="EMBL" id="VSSQ01000049">
    <property type="protein sequence ID" value="MPL69775.1"/>
    <property type="molecule type" value="Genomic_DNA"/>
</dbReference>
<name>A0A644TSC4_9ZZZZ</name>
<comment type="caution">
    <text evidence="1">The sequence shown here is derived from an EMBL/GenBank/DDBJ whole genome shotgun (WGS) entry which is preliminary data.</text>
</comment>
<evidence type="ECO:0000313" key="1">
    <source>
        <dbReference type="EMBL" id="MPL69775.1"/>
    </source>
</evidence>
<reference evidence="1" key="1">
    <citation type="submission" date="2019-08" db="EMBL/GenBank/DDBJ databases">
        <authorList>
            <person name="Kucharzyk K."/>
            <person name="Murdoch R.W."/>
            <person name="Higgins S."/>
            <person name="Loffler F."/>
        </authorList>
    </citation>
    <scope>NUCLEOTIDE SEQUENCE</scope>
</reference>
<protein>
    <recommendedName>
        <fullName evidence="2">Outer membrane protein beta-barrel domain-containing protein</fullName>
    </recommendedName>
</protein>
<accession>A0A644TSC4</accession>
<dbReference type="AlphaFoldDB" id="A0A644TSC4"/>
<proteinExistence type="predicted"/>
<evidence type="ECO:0008006" key="2">
    <source>
        <dbReference type="Google" id="ProtNLM"/>
    </source>
</evidence>
<gene>
    <name evidence="1" type="ORF">SDC9_15524</name>
</gene>